<keyword evidence="2" id="KW-0812">Transmembrane</keyword>
<keyword evidence="2" id="KW-0472">Membrane</keyword>
<dbReference type="EMBL" id="LCCZ01000049">
    <property type="protein sequence ID" value="KKS42009.1"/>
    <property type="molecule type" value="Genomic_DNA"/>
</dbReference>
<sequence length="176" mass="19951">MPQAPIEPMGMPEHPMRHHRTAPQRENRGGGWKIAFIVLIIILVAGGIGGYFIKKSVFEDKGSYAKSENSAVWQAVFLANGQVYFGHLKERTAKYPLLTDIYYLQVNQQNLQSGDQNTNTNTNSDATQPQISLIKLGEELHGPKDEMYIAKDQILFWEDLKDDSKVVQAIKDYKKK</sequence>
<evidence type="ECO:0000256" key="2">
    <source>
        <dbReference type="SAM" id="Phobius"/>
    </source>
</evidence>
<comment type="caution">
    <text evidence="3">The sequence shown here is derived from an EMBL/GenBank/DDBJ whole genome shotgun (WGS) entry which is preliminary data.</text>
</comment>
<dbReference type="AlphaFoldDB" id="A0A0G0YZR3"/>
<gene>
    <name evidence="3" type="ORF">UV05_C0049G0008</name>
</gene>
<evidence type="ECO:0000256" key="1">
    <source>
        <dbReference type="SAM" id="MobiDB-lite"/>
    </source>
</evidence>
<accession>A0A0G0YZR3</accession>
<keyword evidence="2" id="KW-1133">Transmembrane helix</keyword>
<reference evidence="3 4" key="1">
    <citation type="journal article" date="2015" name="Nature">
        <title>rRNA introns, odd ribosomes, and small enigmatic genomes across a large radiation of phyla.</title>
        <authorList>
            <person name="Brown C.T."/>
            <person name="Hug L.A."/>
            <person name="Thomas B.C."/>
            <person name="Sharon I."/>
            <person name="Castelle C.J."/>
            <person name="Singh A."/>
            <person name="Wilkins M.J."/>
            <person name="Williams K.H."/>
            <person name="Banfield J.F."/>
        </authorList>
    </citation>
    <scope>NUCLEOTIDE SEQUENCE [LARGE SCALE GENOMIC DNA]</scope>
</reference>
<feature type="transmembrane region" description="Helical" evidence="2">
    <location>
        <begin position="34"/>
        <end position="53"/>
    </location>
</feature>
<dbReference type="Proteomes" id="UP000034875">
    <property type="component" value="Unassembled WGS sequence"/>
</dbReference>
<protein>
    <submittedName>
        <fullName evidence="3">Uncharacterized protein</fullName>
    </submittedName>
</protein>
<organism evidence="3 4">
    <name type="scientific">candidate division CPR1 bacterium GW2011_GWA2_42_17</name>
    <dbReference type="NCBI Taxonomy" id="1618341"/>
    <lineage>
        <taxon>Bacteria</taxon>
        <taxon>candidate division CPR1</taxon>
    </lineage>
</organism>
<feature type="region of interest" description="Disordered" evidence="1">
    <location>
        <begin position="1"/>
        <end position="26"/>
    </location>
</feature>
<proteinExistence type="predicted"/>
<name>A0A0G0YZR3_9BACT</name>
<evidence type="ECO:0000313" key="3">
    <source>
        <dbReference type="EMBL" id="KKS42009.1"/>
    </source>
</evidence>
<evidence type="ECO:0000313" key="4">
    <source>
        <dbReference type="Proteomes" id="UP000034875"/>
    </source>
</evidence>